<sequence length="226" mass="26391">MDMPIPLKYCELSATTKKIFSDLYLYTFHNDNNLLEEIMIRQKISSNPESMQELHLKYGWIPGAESIRPNTAIKEKKDNYITNMLNRYVSLQDLVLHRFFGLQFALQGDWTNSRMHVPDTEISSARLTVAKNSKTHEFRFVPNSFSYEVPTGTNHYVLWFLLNGNENIDPITHSPITDDEINSSIEQALRQLLDSNNNKFSFVWYLNPKPTIISDVLYHVQVFWIP</sequence>
<comment type="caution">
    <text evidence="1">The sequence shown here is derived from an EMBL/GenBank/DDBJ whole genome shotgun (WGS) entry which is preliminary data.</text>
</comment>
<dbReference type="EMBL" id="CAJNOT010000174">
    <property type="protein sequence ID" value="CAF0878779.1"/>
    <property type="molecule type" value="Genomic_DNA"/>
</dbReference>
<evidence type="ECO:0000313" key="1">
    <source>
        <dbReference type="EMBL" id="CAF0878779.1"/>
    </source>
</evidence>
<name>A0A813Y610_9BILA</name>
<gene>
    <name evidence="1" type="ORF">ZHD862_LOCUS6274</name>
</gene>
<reference evidence="1" key="1">
    <citation type="submission" date="2021-02" db="EMBL/GenBank/DDBJ databases">
        <authorList>
            <person name="Nowell W R."/>
        </authorList>
    </citation>
    <scope>NUCLEOTIDE SEQUENCE</scope>
</reference>
<proteinExistence type="predicted"/>
<dbReference type="AlphaFoldDB" id="A0A813Y610"/>
<dbReference type="Proteomes" id="UP000663864">
    <property type="component" value="Unassembled WGS sequence"/>
</dbReference>
<accession>A0A813Y610</accession>
<protein>
    <submittedName>
        <fullName evidence="1">Uncharacterized protein</fullName>
    </submittedName>
</protein>
<organism evidence="1 2">
    <name type="scientific">Rotaria sordida</name>
    <dbReference type="NCBI Taxonomy" id="392033"/>
    <lineage>
        <taxon>Eukaryota</taxon>
        <taxon>Metazoa</taxon>
        <taxon>Spiralia</taxon>
        <taxon>Gnathifera</taxon>
        <taxon>Rotifera</taxon>
        <taxon>Eurotatoria</taxon>
        <taxon>Bdelloidea</taxon>
        <taxon>Philodinida</taxon>
        <taxon>Philodinidae</taxon>
        <taxon>Rotaria</taxon>
    </lineage>
</organism>
<evidence type="ECO:0000313" key="2">
    <source>
        <dbReference type="Proteomes" id="UP000663864"/>
    </source>
</evidence>